<sequence>MMKKLKANVPCAAAAAVFLLLAATAAQAQTAGSTNTAPTVRGDRQTSITTQVQRNVPRAQRNDQTSRFRPADPVGGADQPDVLLDIPNLSVDEIKLDVQNLQAHVSLDARVASLVKISAGVDASIDKVNLDIKGVKASVLLIVRLENVREIITKTLDTLDKNPQLVERLLQTVDNTVGTVGGVANTALQPGGVVSQTVNTLGQTVTRTVDTAGNLLERTVDQAGNVLSSRTVGRALDLPVLRETTNTAGQVVRQVRDAGGSVLELTLDRAGQVVNSRVLSQAGAAAGATPTQAGTATPARPGSVAPAPTR</sequence>
<dbReference type="EMBL" id="JAEQND010000012">
    <property type="protein sequence ID" value="MBL0427524.1"/>
    <property type="molecule type" value="Genomic_DNA"/>
</dbReference>
<evidence type="ECO:0000256" key="2">
    <source>
        <dbReference type="SAM" id="SignalP"/>
    </source>
</evidence>
<gene>
    <name evidence="3" type="ORF">JI746_20590</name>
</gene>
<keyword evidence="2" id="KW-0732">Signal</keyword>
<accession>A0ABS1JTE0</accession>
<dbReference type="Proteomes" id="UP000622707">
    <property type="component" value="Unassembled WGS sequence"/>
</dbReference>
<feature type="compositionally biased region" description="Basic and acidic residues" evidence="1">
    <location>
        <begin position="60"/>
        <end position="70"/>
    </location>
</feature>
<keyword evidence="4" id="KW-1185">Reference proteome</keyword>
<evidence type="ECO:0000256" key="1">
    <source>
        <dbReference type="SAM" id="MobiDB-lite"/>
    </source>
</evidence>
<feature type="region of interest" description="Disordered" evidence="1">
    <location>
        <begin position="30"/>
        <end position="80"/>
    </location>
</feature>
<comment type="caution">
    <text evidence="3">The sequence shown here is derived from an EMBL/GenBank/DDBJ whole genome shotgun (WGS) entry which is preliminary data.</text>
</comment>
<proteinExistence type="predicted"/>
<dbReference type="RefSeq" id="WP_201692156.1">
    <property type="nucleotide sequence ID" value="NZ_JAEQND010000012.1"/>
</dbReference>
<protein>
    <submittedName>
        <fullName evidence="3">Uncharacterized protein</fullName>
    </submittedName>
</protein>
<evidence type="ECO:0000313" key="3">
    <source>
        <dbReference type="EMBL" id="MBL0427524.1"/>
    </source>
</evidence>
<feature type="region of interest" description="Disordered" evidence="1">
    <location>
        <begin position="285"/>
        <end position="310"/>
    </location>
</feature>
<feature type="compositionally biased region" description="Low complexity" evidence="1">
    <location>
        <begin position="285"/>
        <end position="299"/>
    </location>
</feature>
<name>A0ABS1JTE0_9BURK</name>
<feature type="chain" id="PRO_5046308477" evidence="2">
    <location>
        <begin position="29"/>
        <end position="310"/>
    </location>
</feature>
<feature type="compositionally biased region" description="Polar residues" evidence="1">
    <location>
        <begin position="45"/>
        <end position="54"/>
    </location>
</feature>
<feature type="signal peptide" evidence="2">
    <location>
        <begin position="1"/>
        <end position="28"/>
    </location>
</feature>
<reference evidence="3 4" key="1">
    <citation type="journal article" date="2017" name="Int. J. Syst. Evol. Microbiol.">
        <title>Ramlibacter alkalitolerans sp. nov., alkali-tolerant bacterium isolated from soil of ginseng.</title>
        <authorList>
            <person name="Lee D.H."/>
            <person name="Cha C.J."/>
        </authorList>
    </citation>
    <scope>NUCLEOTIDE SEQUENCE [LARGE SCALE GENOMIC DNA]</scope>
    <source>
        <strain evidence="3 4">KACC 19305</strain>
    </source>
</reference>
<evidence type="ECO:0000313" key="4">
    <source>
        <dbReference type="Proteomes" id="UP000622707"/>
    </source>
</evidence>
<organism evidence="3 4">
    <name type="scientific">Ramlibacter alkalitolerans</name>
    <dbReference type="NCBI Taxonomy" id="2039631"/>
    <lineage>
        <taxon>Bacteria</taxon>
        <taxon>Pseudomonadati</taxon>
        <taxon>Pseudomonadota</taxon>
        <taxon>Betaproteobacteria</taxon>
        <taxon>Burkholderiales</taxon>
        <taxon>Comamonadaceae</taxon>
        <taxon>Ramlibacter</taxon>
    </lineage>
</organism>